<evidence type="ECO:0000256" key="7">
    <source>
        <dbReference type="SAM" id="Phobius"/>
    </source>
</evidence>
<name>A0A9P4MMB6_9PEZI</name>
<feature type="domain" description="Major facilitator superfamily (MFS) profile" evidence="8">
    <location>
        <begin position="89"/>
        <end position="536"/>
    </location>
</feature>
<dbReference type="PROSITE" id="PS50850">
    <property type="entry name" value="MFS"/>
    <property type="match status" value="1"/>
</dbReference>
<dbReference type="InterPro" id="IPR036259">
    <property type="entry name" value="MFS_trans_sf"/>
</dbReference>
<feature type="non-terminal residue" evidence="9">
    <location>
        <position position="543"/>
    </location>
</feature>
<comment type="subcellular location">
    <subcellularLocation>
        <location evidence="1">Membrane</location>
        <topology evidence="1">Multi-pass membrane protein</topology>
    </subcellularLocation>
</comment>
<dbReference type="SUPFAM" id="SSF103473">
    <property type="entry name" value="MFS general substrate transporter"/>
    <property type="match status" value="1"/>
</dbReference>
<sequence>MSSKSRPQDDPATMHYNDVSRTASLAAPFPGLASDTESKDDSPSPSSRGSFESKKDGRNGSAIDLEANDDESIAPPLYSVFTLNQKRFIVAMAAMGGFFSAMSANIYFPALNPLAKEFHVTPTLINLTITGYQIFQGLAPLMVGDLADMAGRRPAYLLCFVIYIGANVGLAMCPNYTALFILRCMQSSGSSGTIALGSGVVADIADSSERGVWMGFNTAGSNIAPALGPVIGGLLAQYLGWRAIFWFLTIIAGVYLSVFGTFFPETSRNIVGNGSIPAKGWNMSLKYYLQTRKRQDQQVHEPQQVPNRRPLRFPNPLNGLKLLKEKDIGILLIINALLFSLWYCVLSTTPYLFGKIYHFDQLQIGLCYLPLGVGALCAPVINGNALDWNFRRTAAKLGMKIDRKRATDLKEFPIERCRLEIIAPFMFTTIVCNLIYGWVMHFDAPLPVALVLQFIIGVSNTSAFGAMNVLLVDLFPSSPSTVIASNNLCRCFIGAGATAVVIPIVDACGAGGAFTLFGGLLLLSTPLFLVLMKKGPQWRTERR</sequence>
<dbReference type="Proteomes" id="UP000799439">
    <property type="component" value="Unassembled WGS sequence"/>
</dbReference>
<keyword evidence="2" id="KW-0813">Transport</keyword>
<organism evidence="9 10">
    <name type="scientific">Myriangium duriaei CBS 260.36</name>
    <dbReference type="NCBI Taxonomy" id="1168546"/>
    <lineage>
        <taxon>Eukaryota</taxon>
        <taxon>Fungi</taxon>
        <taxon>Dikarya</taxon>
        <taxon>Ascomycota</taxon>
        <taxon>Pezizomycotina</taxon>
        <taxon>Dothideomycetes</taxon>
        <taxon>Dothideomycetidae</taxon>
        <taxon>Myriangiales</taxon>
        <taxon>Myriangiaceae</taxon>
        <taxon>Myriangium</taxon>
    </lineage>
</organism>
<proteinExistence type="predicted"/>
<feature type="transmembrane region" description="Helical" evidence="7">
    <location>
        <begin position="368"/>
        <end position="390"/>
    </location>
</feature>
<gene>
    <name evidence="9" type="ORF">K461DRAFT_238460</name>
</gene>
<evidence type="ECO:0000256" key="4">
    <source>
        <dbReference type="ARBA" id="ARBA00022989"/>
    </source>
</evidence>
<keyword evidence="5 7" id="KW-0472">Membrane</keyword>
<dbReference type="PANTHER" id="PTHR23502:SF51">
    <property type="entry name" value="QUINIDINE RESISTANCE PROTEIN 1-RELATED"/>
    <property type="match status" value="1"/>
</dbReference>
<dbReference type="InterPro" id="IPR020846">
    <property type="entry name" value="MFS_dom"/>
</dbReference>
<evidence type="ECO:0000259" key="8">
    <source>
        <dbReference type="PROSITE" id="PS50850"/>
    </source>
</evidence>
<feature type="transmembrane region" description="Helical" evidence="7">
    <location>
        <begin position="243"/>
        <end position="263"/>
    </location>
</feature>
<dbReference type="GO" id="GO:0005886">
    <property type="term" value="C:plasma membrane"/>
    <property type="evidence" value="ECO:0007669"/>
    <property type="project" value="TreeGrafter"/>
</dbReference>
<evidence type="ECO:0000256" key="1">
    <source>
        <dbReference type="ARBA" id="ARBA00004141"/>
    </source>
</evidence>
<evidence type="ECO:0000256" key="6">
    <source>
        <dbReference type="SAM" id="MobiDB-lite"/>
    </source>
</evidence>
<evidence type="ECO:0000256" key="2">
    <source>
        <dbReference type="ARBA" id="ARBA00022448"/>
    </source>
</evidence>
<dbReference type="Gene3D" id="1.20.1250.20">
    <property type="entry name" value="MFS general substrate transporter like domains"/>
    <property type="match status" value="1"/>
</dbReference>
<feature type="region of interest" description="Disordered" evidence="6">
    <location>
        <begin position="1"/>
        <end position="66"/>
    </location>
</feature>
<feature type="transmembrane region" description="Helical" evidence="7">
    <location>
        <begin position="155"/>
        <end position="182"/>
    </location>
</feature>
<dbReference type="InterPro" id="IPR011701">
    <property type="entry name" value="MFS"/>
</dbReference>
<dbReference type="FunFam" id="1.20.1720.10:FF:000009">
    <property type="entry name" value="MFS multidrug transporter"/>
    <property type="match status" value="1"/>
</dbReference>
<dbReference type="Pfam" id="PF07690">
    <property type="entry name" value="MFS_1"/>
    <property type="match status" value="1"/>
</dbReference>
<reference evidence="9" key="1">
    <citation type="journal article" date="2020" name="Stud. Mycol.">
        <title>101 Dothideomycetes genomes: a test case for predicting lifestyles and emergence of pathogens.</title>
        <authorList>
            <person name="Haridas S."/>
            <person name="Albert R."/>
            <person name="Binder M."/>
            <person name="Bloem J."/>
            <person name="Labutti K."/>
            <person name="Salamov A."/>
            <person name="Andreopoulos B."/>
            <person name="Baker S."/>
            <person name="Barry K."/>
            <person name="Bills G."/>
            <person name="Bluhm B."/>
            <person name="Cannon C."/>
            <person name="Castanera R."/>
            <person name="Culley D."/>
            <person name="Daum C."/>
            <person name="Ezra D."/>
            <person name="Gonzalez J."/>
            <person name="Henrissat B."/>
            <person name="Kuo A."/>
            <person name="Liang C."/>
            <person name="Lipzen A."/>
            <person name="Lutzoni F."/>
            <person name="Magnuson J."/>
            <person name="Mondo S."/>
            <person name="Nolan M."/>
            <person name="Ohm R."/>
            <person name="Pangilinan J."/>
            <person name="Park H.-J."/>
            <person name="Ramirez L."/>
            <person name="Alfaro M."/>
            <person name="Sun H."/>
            <person name="Tritt A."/>
            <person name="Yoshinaga Y."/>
            <person name="Zwiers L.-H."/>
            <person name="Turgeon B."/>
            <person name="Goodwin S."/>
            <person name="Spatafora J."/>
            <person name="Crous P."/>
            <person name="Grigoriev I."/>
        </authorList>
    </citation>
    <scope>NUCLEOTIDE SEQUENCE</scope>
    <source>
        <strain evidence="9">CBS 260.36</strain>
    </source>
</reference>
<dbReference type="EMBL" id="ML996083">
    <property type="protein sequence ID" value="KAF2155024.1"/>
    <property type="molecule type" value="Genomic_DNA"/>
</dbReference>
<keyword evidence="3 7" id="KW-0812">Transmembrane</keyword>
<dbReference type="OrthoDB" id="2441642at2759"/>
<keyword evidence="10" id="KW-1185">Reference proteome</keyword>
<keyword evidence="4 7" id="KW-1133">Transmembrane helix</keyword>
<accession>A0A9P4MMB6</accession>
<evidence type="ECO:0000313" key="9">
    <source>
        <dbReference type="EMBL" id="KAF2155024.1"/>
    </source>
</evidence>
<dbReference type="AlphaFoldDB" id="A0A9P4MMB6"/>
<evidence type="ECO:0000256" key="5">
    <source>
        <dbReference type="ARBA" id="ARBA00023136"/>
    </source>
</evidence>
<protein>
    <submittedName>
        <fullName evidence="9">MFS general substrate transporter</fullName>
    </submittedName>
</protein>
<dbReference type="Gene3D" id="1.20.1720.10">
    <property type="entry name" value="Multidrug resistance protein D"/>
    <property type="match status" value="1"/>
</dbReference>
<feature type="transmembrane region" description="Helical" evidence="7">
    <location>
        <begin position="419"/>
        <end position="439"/>
    </location>
</feature>
<comment type="caution">
    <text evidence="9">The sequence shown here is derived from an EMBL/GenBank/DDBJ whole genome shotgun (WGS) entry which is preliminary data.</text>
</comment>
<feature type="transmembrane region" description="Helical" evidence="7">
    <location>
        <begin position="88"/>
        <end position="108"/>
    </location>
</feature>
<feature type="transmembrane region" description="Helical" evidence="7">
    <location>
        <begin position="328"/>
        <end position="348"/>
    </location>
</feature>
<feature type="transmembrane region" description="Helical" evidence="7">
    <location>
        <begin position="451"/>
        <end position="475"/>
    </location>
</feature>
<evidence type="ECO:0000256" key="3">
    <source>
        <dbReference type="ARBA" id="ARBA00022692"/>
    </source>
</evidence>
<evidence type="ECO:0000313" key="10">
    <source>
        <dbReference type="Proteomes" id="UP000799439"/>
    </source>
</evidence>
<dbReference type="PANTHER" id="PTHR23502">
    <property type="entry name" value="MAJOR FACILITATOR SUPERFAMILY"/>
    <property type="match status" value="1"/>
</dbReference>
<feature type="transmembrane region" description="Helical" evidence="7">
    <location>
        <begin position="511"/>
        <end position="532"/>
    </location>
</feature>
<dbReference type="GO" id="GO:0022857">
    <property type="term" value="F:transmembrane transporter activity"/>
    <property type="evidence" value="ECO:0007669"/>
    <property type="project" value="InterPro"/>
</dbReference>
<feature type="transmembrane region" description="Helical" evidence="7">
    <location>
        <begin position="120"/>
        <end position="143"/>
    </location>
</feature>
<feature type="transmembrane region" description="Helical" evidence="7">
    <location>
        <begin position="487"/>
        <end position="505"/>
    </location>
</feature>